<dbReference type="AlphaFoldDB" id="A0A845F646"/>
<reference evidence="1 2" key="1">
    <citation type="submission" date="2019-11" db="EMBL/GenBank/DDBJ databases">
        <title>Genome sequences of 17 halophilic strains isolated from different environments.</title>
        <authorList>
            <person name="Furrow R.E."/>
        </authorList>
    </citation>
    <scope>NUCLEOTIDE SEQUENCE [LARGE SCALE GENOMIC DNA]</scope>
    <source>
        <strain evidence="1 2">SL-4</strain>
    </source>
</reference>
<sequence>MAQEYKYLVVSWKAMLQMVINLCGKGYYYYHLTELPVNKEDKWDEIDKKLIGKYKSNKSKWQRQRAKAKGVANFYYLRWEHLVLILHTEGKILKEITYDDKFKDFRYSPLFLTISELITLRIQHLDKVEVTLAKSTYKGFKDSLYNTVKTQDDKEIKKEFNLLNGLPSYSGIHRQKIQLAEFVVRKAKEHGVKTSSIKGGKCNLTIKHLRFNTRKKTVKNFN</sequence>
<evidence type="ECO:0000313" key="1">
    <source>
        <dbReference type="EMBL" id="MYL69236.1"/>
    </source>
</evidence>
<dbReference type="OrthoDB" id="2969272at2"/>
<protein>
    <submittedName>
        <fullName evidence="1">Uncharacterized protein</fullName>
    </submittedName>
</protein>
<accession>A0A845F646</accession>
<dbReference type="RefSeq" id="WP_160910465.1">
    <property type="nucleotide sequence ID" value="NZ_WMFA01000001.1"/>
</dbReference>
<dbReference type="GeneID" id="78005374"/>
<evidence type="ECO:0000313" key="2">
    <source>
        <dbReference type="Proteomes" id="UP000450457"/>
    </source>
</evidence>
<dbReference type="EMBL" id="WMFA01000001">
    <property type="protein sequence ID" value="MYL69236.1"/>
    <property type="molecule type" value="Genomic_DNA"/>
</dbReference>
<name>A0A845F646_9BACI</name>
<organism evidence="1 2">
    <name type="scientific">Halobacillus litoralis</name>
    <dbReference type="NCBI Taxonomy" id="45668"/>
    <lineage>
        <taxon>Bacteria</taxon>
        <taxon>Bacillati</taxon>
        <taxon>Bacillota</taxon>
        <taxon>Bacilli</taxon>
        <taxon>Bacillales</taxon>
        <taxon>Bacillaceae</taxon>
        <taxon>Halobacillus</taxon>
    </lineage>
</organism>
<gene>
    <name evidence="1" type="ORF">GLW00_00130</name>
</gene>
<comment type="caution">
    <text evidence="1">The sequence shown here is derived from an EMBL/GenBank/DDBJ whole genome shotgun (WGS) entry which is preliminary data.</text>
</comment>
<proteinExistence type="predicted"/>
<dbReference type="Proteomes" id="UP000450457">
    <property type="component" value="Unassembled WGS sequence"/>
</dbReference>